<dbReference type="AlphaFoldDB" id="A0A1U7PT89"/>
<name>A0A1U7PT89_9FLAO</name>
<protein>
    <submittedName>
        <fullName evidence="1">Uncharacterized protein</fullName>
    </submittedName>
</protein>
<reference evidence="2" key="1">
    <citation type="submission" date="2016-10" db="EMBL/GenBank/DDBJ databases">
        <authorList>
            <person name="Varghese N."/>
            <person name="Submissions S."/>
        </authorList>
    </citation>
    <scope>NUCLEOTIDE SEQUENCE [LARGE SCALE GENOMIC DNA]</scope>
    <source>
        <strain evidence="2">DSM 19482</strain>
    </source>
</reference>
<gene>
    <name evidence="1" type="ORF">SAMN05660493_01470</name>
</gene>
<organism evidence="1 2">
    <name type="scientific">Epilithonimonas bovis DSM 19482</name>
    <dbReference type="NCBI Taxonomy" id="1121284"/>
    <lineage>
        <taxon>Bacteria</taxon>
        <taxon>Pseudomonadati</taxon>
        <taxon>Bacteroidota</taxon>
        <taxon>Flavobacteriia</taxon>
        <taxon>Flavobacteriales</taxon>
        <taxon>Weeksellaceae</taxon>
        <taxon>Chryseobacterium group</taxon>
        <taxon>Epilithonimonas</taxon>
    </lineage>
</organism>
<accession>A0A1U7PT89</accession>
<evidence type="ECO:0000313" key="2">
    <source>
        <dbReference type="Proteomes" id="UP000187261"/>
    </source>
</evidence>
<dbReference type="EMBL" id="FTPU01000013">
    <property type="protein sequence ID" value="SIT96775.1"/>
    <property type="molecule type" value="Genomic_DNA"/>
</dbReference>
<sequence>MCNLICNYSKLNYICSMNSQVTAFKIAPLAPAYRYNEMMYCDKKKCCKKFKKGKRCKKCPGRAKIS</sequence>
<dbReference type="STRING" id="1121284.SAMN05660493_01470"/>
<keyword evidence="2" id="KW-1185">Reference proteome</keyword>
<evidence type="ECO:0000313" key="1">
    <source>
        <dbReference type="EMBL" id="SIT96775.1"/>
    </source>
</evidence>
<proteinExistence type="predicted"/>
<dbReference type="Proteomes" id="UP000187261">
    <property type="component" value="Unassembled WGS sequence"/>
</dbReference>